<feature type="transmembrane region" description="Helical" evidence="8">
    <location>
        <begin position="153"/>
        <end position="171"/>
    </location>
</feature>
<feature type="transmembrane region" description="Helical" evidence="8">
    <location>
        <begin position="421"/>
        <end position="442"/>
    </location>
</feature>
<feature type="domain" description="ABC transmembrane type-1" evidence="9">
    <location>
        <begin position="340"/>
        <end position="546"/>
    </location>
</feature>
<evidence type="ECO:0000256" key="6">
    <source>
        <dbReference type="ARBA" id="ARBA00022989"/>
    </source>
</evidence>
<dbReference type="InterPro" id="IPR035906">
    <property type="entry name" value="MetI-like_sf"/>
</dbReference>
<reference evidence="10 11" key="1">
    <citation type="submission" date="2016-11" db="EMBL/GenBank/DDBJ databases">
        <authorList>
            <person name="Jaros S."/>
            <person name="Januszkiewicz K."/>
            <person name="Wedrychowicz H."/>
        </authorList>
    </citation>
    <scope>NUCLEOTIDE SEQUENCE [LARGE SCALE GENOMIC DNA]</scope>
    <source>
        <strain evidence="10 11">DSM 18899</strain>
    </source>
</reference>
<evidence type="ECO:0000256" key="2">
    <source>
        <dbReference type="ARBA" id="ARBA00022448"/>
    </source>
</evidence>
<keyword evidence="7 8" id="KW-0472">Membrane</keyword>
<evidence type="ECO:0000256" key="7">
    <source>
        <dbReference type="ARBA" id="ARBA00023136"/>
    </source>
</evidence>
<evidence type="ECO:0000256" key="3">
    <source>
        <dbReference type="ARBA" id="ARBA00022475"/>
    </source>
</evidence>
<dbReference type="GO" id="GO:0005886">
    <property type="term" value="C:plasma membrane"/>
    <property type="evidence" value="ECO:0007669"/>
    <property type="project" value="UniProtKB-SubCell"/>
</dbReference>
<evidence type="ECO:0000259" key="9">
    <source>
        <dbReference type="PROSITE" id="PS50928"/>
    </source>
</evidence>
<keyword evidence="4" id="KW-0997">Cell inner membrane</keyword>
<feature type="domain" description="ABC transmembrane type-1" evidence="9">
    <location>
        <begin position="67"/>
        <end position="270"/>
    </location>
</feature>
<feature type="transmembrane region" description="Helical" evidence="8">
    <location>
        <begin position="103"/>
        <end position="125"/>
    </location>
</feature>
<keyword evidence="11" id="KW-1185">Reference proteome</keyword>
<proteinExistence type="inferred from homology"/>
<feature type="transmembrane region" description="Helical" evidence="8">
    <location>
        <begin position="242"/>
        <end position="269"/>
    </location>
</feature>
<dbReference type="PANTHER" id="PTHR43357">
    <property type="entry name" value="INNER MEMBRANE ABC TRANSPORTER PERMEASE PROTEIN YDCV"/>
    <property type="match status" value="1"/>
</dbReference>
<keyword evidence="6 8" id="KW-1133">Transmembrane helix</keyword>
<gene>
    <name evidence="10" type="ORF">SAMN02745887_03133</name>
</gene>
<feature type="transmembrane region" description="Helical" evidence="8">
    <location>
        <begin position="344"/>
        <end position="365"/>
    </location>
</feature>
<feature type="transmembrane region" description="Helical" evidence="8">
    <location>
        <begin position="70"/>
        <end position="91"/>
    </location>
</feature>
<dbReference type="RefSeq" id="WP_245794196.1">
    <property type="nucleotide sequence ID" value="NZ_FPKR01000013.1"/>
</dbReference>
<dbReference type="AlphaFoldDB" id="A0A1K2HPS9"/>
<feature type="transmembrane region" description="Helical" evidence="8">
    <location>
        <begin position="477"/>
        <end position="495"/>
    </location>
</feature>
<sequence>MSAEIQSTSLPMAPVRHAVRRHWDENLLAWLIAAITLLPLAVVLVSLLQPQTDIWAHLTAFVLPDLLLNTVWLLLGVGVGSLLLGVSLAWLTAIYDFPGRKHFGWALALPLAMPAYVLAFVQIGLYDFTGPLQTLIRELWGDSRWVPAIRSRAGVILTLTLALYPYVYLLARNAFQTQGRRALEAAASLGLSRRQGFWRVALPMARPWLVGGVTLALMECLADFGTVATFNYDTFTTAIYKAWFSLFNLTAASQLASLLVLAVLVLALLEQHVRGDKRYTSAGRLSQMRPERLRGWRAALAVCACLLVLGLAFLIPLVQLLWWAQSVAAEQLDLRYFGFIGRSLLLSAGAAGLVVLIALALAYAVRRKSGLGVRLAARLATLGYAVPGTVLAVGVFIPIAWLDNRLIETVRTLGWGEPTQLIKGTLAVMLLAYIARFLAVAFEPTQSAMQRITASQEEAAASMGLGRRAVLRRIHLPMLRGGLFTAALMVFVDVMKEMPITLMTRPFGWDTLSVRVFEMTSEGQWEMAALPAVAIVLAGLIPVILLALHTEKQA</sequence>
<accession>A0A1K2HPS9</accession>
<evidence type="ECO:0000256" key="1">
    <source>
        <dbReference type="ARBA" id="ARBA00004429"/>
    </source>
</evidence>
<keyword evidence="3" id="KW-1003">Cell membrane</keyword>
<dbReference type="STRING" id="1121279.SAMN02745887_03133"/>
<feature type="transmembrane region" description="Helical" evidence="8">
    <location>
        <begin position="377"/>
        <end position="401"/>
    </location>
</feature>
<organism evidence="10 11">
    <name type="scientific">Chitinimonas taiwanensis DSM 18899</name>
    <dbReference type="NCBI Taxonomy" id="1121279"/>
    <lineage>
        <taxon>Bacteria</taxon>
        <taxon>Pseudomonadati</taxon>
        <taxon>Pseudomonadota</taxon>
        <taxon>Betaproteobacteria</taxon>
        <taxon>Neisseriales</taxon>
        <taxon>Chitinibacteraceae</taxon>
        <taxon>Chitinimonas</taxon>
    </lineage>
</organism>
<keyword evidence="2 8" id="KW-0813">Transport</keyword>
<dbReference type="PROSITE" id="PS50928">
    <property type="entry name" value="ABC_TM1"/>
    <property type="match status" value="2"/>
</dbReference>
<comment type="subcellular location">
    <subcellularLocation>
        <location evidence="1">Cell inner membrane</location>
        <topology evidence="1">Multi-pass membrane protein</topology>
    </subcellularLocation>
    <subcellularLocation>
        <location evidence="8">Cell membrane</location>
        <topology evidence="8">Multi-pass membrane protein</topology>
    </subcellularLocation>
</comment>
<feature type="transmembrane region" description="Helical" evidence="8">
    <location>
        <begin position="208"/>
        <end position="230"/>
    </location>
</feature>
<feature type="transmembrane region" description="Helical" evidence="8">
    <location>
        <begin position="298"/>
        <end position="324"/>
    </location>
</feature>
<dbReference type="InterPro" id="IPR000515">
    <property type="entry name" value="MetI-like"/>
</dbReference>
<dbReference type="PANTHER" id="PTHR43357:SF3">
    <property type="entry name" value="FE(3+)-TRANSPORT SYSTEM PERMEASE PROTEIN FBPB 2"/>
    <property type="match status" value="1"/>
</dbReference>
<dbReference type="CDD" id="cd06261">
    <property type="entry name" value="TM_PBP2"/>
    <property type="match status" value="2"/>
</dbReference>
<keyword evidence="5 8" id="KW-0812">Transmembrane</keyword>
<evidence type="ECO:0000256" key="8">
    <source>
        <dbReference type="RuleBase" id="RU363032"/>
    </source>
</evidence>
<dbReference type="Pfam" id="PF00528">
    <property type="entry name" value="BPD_transp_1"/>
    <property type="match status" value="2"/>
</dbReference>
<feature type="transmembrane region" description="Helical" evidence="8">
    <location>
        <begin position="27"/>
        <end position="50"/>
    </location>
</feature>
<protein>
    <submittedName>
        <fullName evidence="10">Iron(III) transport system permease protein</fullName>
    </submittedName>
</protein>
<evidence type="ECO:0000313" key="10">
    <source>
        <dbReference type="EMBL" id="SFZ78693.1"/>
    </source>
</evidence>
<dbReference type="SUPFAM" id="SSF161098">
    <property type="entry name" value="MetI-like"/>
    <property type="match status" value="2"/>
</dbReference>
<comment type="similarity">
    <text evidence="8">Belongs to the binding-protein-dependent transport system permease family.</text>
</comment>
<dbReference type="Gene3D" id="1.10.3720.10">
    <property type="entry name" value="MetI-like"/>
    <property type="match status" value="2"/>
</dbReference>
<evidence type="ECO:0000256" key="5">
    <source>
        <dbReference type="ARBA" id="ARBA00022692"/>
    </source>
</evidence>
<evidence type="ECO:0000256" key="4">
    <source>
        <dbReference type="ARBA" id="ARBA00022519"/>
    </source>
</evidence>
<evidence type="ECO:0000313" key="11">
    <source>
        <dbReference type="Proteomes" id="UP000186513"/>
    </source>
</evidence>
<name>A0A1K2HPS9_9NEIS</name>
<feature type="transmembrane region" description="Helical" evidence="8">
    <location>
        <begin position="528"/>
        <end position="548"/>
    </location>
</feature>
<dbReference type="EMBL" id="FPKR01000013">
    <property type="protein sequence ID" value="SFZ78693.1"/>
    <property type="molecule type" value="Genomic_DNA"/>
</dbReference>
<dbReference type="GO" id="GO:0055085">
    <property type="term" value="P:transmembrane transport"/>
    <property type="evidence" value="ECO:0007669"/>
    <property type="project" value="InterPro"/>
</dbReference>
<dbReference type="Proteomes" id="UP000186513">
    <property type="component" value="Unassembled WGS sequence"/>
</dbReference>
<dbReference type="FunFam" id="1.10.3720.10:FF:000088">
    <property type="entry name" value="Iron(III) ABC transporter, permease protein"/>
    <property type="match status" value="1"/>
</dbReference>